<proteinExistence type="predicted"/>
<accession>A0A0A9FUA8</accession>
<dbReference type="AlphaFoldDB" id="A0A0A9FUA8"/>
<protein>
    <submittedName>
        <fullName evidence="1">Uncharacterized protein</fullName>
    </submittedName>
</protein>
<name>A0A0A9FUA8_ARUDO</name>
<sequence>MLAASGELPDQGFRVHIASHRDLMVVHIYGHRVHAFNLLKQLLHLVLAPITVYVHPQHMVLDLDQLELLIFSHSFCGTLLASCEAERD</sequence>
<reference evidence="1" key="2">
    <citation type="journal article" date="2015" name="Data Brief">
        <title>Shoot transcriptome of the giant reed, Arundo donax.</title>
        <authorList>
            <person name="Barrero R.A."/>
            <person name="Guerrero F.D."/>
            <person name="Moolhuijzen P."/>
            <person name="Goolsby J.A."/>
            <person name="Tidwell J."/>
            <person name="Bellgard S.E."/>
            <person name="Bellgard M.I."/>
        </authorList>
    </citation>
    <scope>NUCLEOTIDE SEQUENCE</scope>
    <source>
        <tissue evidence="1">Shoot tissue taken approximately 20 cm above the soil surface</tissue>
    </source>
</reference>
<organism evidence="1">
    <name type="scientific">Arundo donax</name>
    <name type="common">Giant reed</name>
    <name type="synonym">Donax arundinaceus</name>
    <dbReference type="NCBI Taxonomy" id="35708"/>
    <lineage>
        <taxon>Eukaryota</taxon>
        <taxon>Viridiplantae</taxon>
        <taxon>Streptophyta</taxon>
        <taxon>Embryophyta</taxon>
        <taxon>Tracheophyta</taxon>
        <taxon>Spermatophyta</taxon>
        <taxon>Magnoliopsida</taxon>
        <taxon>Liliopsida</taxon>
        <taxon>Poales</taxon>
        <taxon>Poaceae</taxon>
        <taxon>PACMAD clade</taxon>
        <taxon>Arundinoideae</taxon>
        <taxon>Arundineae</taxon>
        <taxon>Arundo</taxon>
    </lineage>
</organism>
<evidence type="ECO:0000313" key="1">
    <source>
        <dbReference type="EMBL" id="JAE11893.1"/>
    </source>
</evidence>
<reference evidence="1" key="1">
    <citation type="submission" date="2014-09" db="EMBL/GenBank/DDBJ databases">
        <authorList>
            <person name="Magalhaes I.L.F."/>
            <person name="Oliveira U."/>
            <person name="Santos F.R."/>
            <person name="Vidigal T.H.D.A."/>
            <person name="Brescovit A.D."/>
            <person name="Santos A.J."/>
        </authorList>
    </citation>
    <scope>NUCLEOTIDE SEQUENCE</scope>
    <source>
        <tissue evidence="1">Shoot tissue taken approximately 20 cm above the soil surface</tissue>
    </source>
</reference>
<dbReference type="EMBL" id="GBRH01186003">
    <property type="protein sequence ID" value="JAE11893.1"/>
    <property type="molecule type" value="Transcribed_RNA"/>
</dbReference>